<reference evidence="17" key="2">
    <citation type="journal article" date="2017" name="Nat. Plants">
        <title>The Aegilops tauschii genome reveals multiple impacts of transposons.</title>
        <authorList>
            <person name="Zhao G."/>
            <person name="Zou C."/>
            <person name="Li K."/>
            <person name="Wang K."/>
            <person name="Li T."/>
            <person name="Gao L."/>
            <person name="Zhang X."/>
            <person name="Wang H."/>
            <person name="Yang Z."/>
            <person name="Liu X."/>
            <person name="Jiang W."/>
            <person name="Mao L."/>
            <person name="Kong X."/>
            <person name="Jiao Y."/>
            <person name="Jia J."/>
        </authorList>
    </citation>
    <scope>NUCLEOTIDE SEQUENCE [LARGE SCALE GENOMIC DNA]</scope>
    <source>
        <strain evidence="17">cv. AL8/78</strain>
    </source>
</reference>
<keyword evidence="3" id="KW-0813">Transport</keyword>
<reference evidence="17" key="1">
    <citation type="journal article" date="2014" name="Science">
        <title>Ancient hybridizations among the ancestral genomes of bread wheat.</title>
        <authorList>
            <consortium name="International Wheat Genome Sequencing Consortium,"/>
            <person name="Marcussen T."/>
            <person name="Sandve S.R."/>
            <person name="Heier L."/>
            <person name="Spannagl M."/>
            <person name="Pfeifer M."/>
            <person name="Jakobsen K.S."/>
            <person name="Wulff B.B."/>
            <person name="Steuernagel B."/>
            <person name="Mayer K.F."/>
            <person name="Olsen O.A."/>
        </authorList>
    </citation>
    <scope>NUCLEOTIDE SEQUENCE [LARGE SCALE GENOMIC DNA]</scope>
    <source>
        <strain evidence="17">cv. AL8/78</strain>
    </source>
</reference>
<keyword evidence="10" id="KW-0325">Glycoprotein</keyword>
<evidence type="ECO:0000256" key="1">
    <source>
        <dbReference type="ARBA" id="ARBA00004141"/>
    </source>
</evidence>
<feature type="region of interest" description="Disordered" evidence="13">
    <location>
        <begin position="657"/>
        <end position="701"/>
    </location>
</feature>
<dbReference type="GO" id="GO:0015276">
    <property type="term" value="F:ligand-gated monoatomic ion channel activity"/>
    <property type="evidence" value="ECO:0007669"/>
    <property type="project" value="InterPro"/>
</dbReference>
<dbReference type="Pfam" id="PF01094">
    <property type="entry name" value="ANF_receptor"/>
    <property type="match status" value="1"/>
</dbReference>
<keyword evidence="4 14" id="KW-0812">Transmembrane</keyword>
<evidence type="ECO:0000259" key="15">
    <source>
        <dbReference type="SMART" id="SM00079"/>
    </source>
</evidence>
<evidence type="ECO:0000256" key="14">
    <source>
        <dbReference type="SAM" id="Phobius"/>
    </source>
</evidence>
<evidence type="ECO:0000256" key="4">
    <source>
        <dbReference type="ARBA" id="ARBA00022692"/>
    </source>
</evidence>
<keyword evidence="12" id="KW-0407">Ion channel</keyword>
<reference evidence="16" key="4">
    <citation type="submission" date="2019-03" db="UniProtKB">
        <authorList>
            <consortium name="EnsemblPlants"/>
        </authorList>
    </citation>
    <scope>IDENTIFICATION</scope>
</reference>
<evidence type="ECO:0000256" key="3">
    <source>
        <dbReference type="ARBA" id="ARBA00022448"/>
    </source>
</evidence>
<dbReference type="PANTHER" id="PTHR18966">
    <property type="entry name" value="IONOTROPIC GLUTAMATE RECEPTOR"/>
    <property type="match status" value="1"/>
</dbReference>
<dbReference type="InterPro" id="IPR001320">
    <property type="entry name" value="Iontro_rcpt_C"/>
</dbReference>
<dbReference type="GO" id="GO:0016020">
    <property type="term" value="C:membrane"/>
    <property type="evidence" value="ECO:0007669"/>
    <property type="project" value="UniProtKB-SubCell"/>
</dbReference>
<dbReference type="Proteomes" id="UP000015105">
    <property type="component" value="Chromosome 7D"/>
</dbReference>
<feature type="compositionally biased region" description="Polar residues" evidence="13">
    <location>
        <begin position="663"/>
        <end position="678"/>
    </location>
</feature>
<feature type="transmembrane region" description="Helical" evidence="14">
    <location>
        <begin position="50"/>
        <end position="68"/>
    </location>
</feature>
<keyword evidence="6 14" id="KW-1133">Transmembrane helix</keyword>
<evidence type="ECO:0000256" key="7">
    <source>
        <dbReference type="ARBA" id="ARBA00023065"/>
    </source>
</evidence>
<protein>
    <recommendedName>
        <fullName evidence="15">Ionotropic glutamate receptor C-terminal domain-containing protein</fullName>
    </recommendedName>
</protein>
<dbReference type="InterPro" id="IPR001828">
    <property type="entry name" value="ANF_lig-bd_rcpt"/>
</dbReference>
<evidence type="ECO:0000256" key="11">
    <source>
        <dbReference type="ARBA" id="ARBA00023286"/>
    </source>
</evidence>
<dbReference type="Pfam" id="PF00060">
    <property type="entry name" value="Lig_chan"/>
    <property type="match status" value="1"/>
</dbReference>
<evidence type="ECO:0000256" key="5">
    <source>
        <dbReference type="ARBA" id="ARBA00022729"/>
    </source>
</evidence>
<evidence type="ECO:0000256" key="10">
    <source>
        <dbReference type="ARBA" id="ARBA00023180"/>
    </source>
</evidence>
<accession>A0A453QZL9</accession>
<keyword evidence="9" id="KW-0675">Receptor</keyword>
<comment type="similarity">
    <text evidence="2">Belongs to the glutamate-gated ion channel (TC 1.A.10.1) family.</text>
</comment>
<dbReference type="Gene3D" id="3.40.50.2300">
    <property type="match status" value="1"/>
</dbReference>
<evidence type="ECO:0000256" key="8">
    <source>
        <dbReference type="ARBA" id="ARBA00023136"/>
    </source>
</evidence>
<evidence type="ECO:0000256" key="12">
    <source>
        <dbReference type="ARBA" id="ARBA00023303"/>
    </source>
</evidence>
<dbReference type="SUPFAM" id="SSF53850">
    <property type="entry name" value="Periplasmic binding protein-like II"/>
    <property type="match status" value="1"/>
</dbReference>
<name>A0A453QZL9_AEGTS</name>
<evidence type="ECO:0000313" key="17">
    <source>
        <dbReference type="Proteomes" id="UP000015105"/>
    </source>
</evidence>
<evidence type="ECO:0000256" key="6">
    <source>
        <dbReference type="ARBA" id="ARBA00022989"/>
    </source>
</evidence>
<keyword evidence="7" id="KW-0406">Ion transport</keyword>
<feature type="transmembrane region" description="Helical" evidence="14">
    <location>
        <begin position="423"/>
        <end position="443"/>
    </location>
</feature>
<sequence>TSLAARYIHINIRTRRIVYIDDVGVQSYRIHRRTVKYTELVGRMPPRARMVWPAARLVLVLVTLLTLWSSTVAVASPPAVASAAPVRVGVVLDLTSVGRERRACISKALDDFHAAHAGSGAARIELLVRDSRGDLATAAHAAEDLIKHGQVQAIIWGPATLTKVDHVTHLGRRRNQVPVLSFPSISPTSCAFWLEDPVTVPGGYAKFGFTLGNDIITFPNPETNRRYRRKLGASNSCGGKGLKIAVPPKKGFRDFVNVTDPNSKKQHVTGYSIDIFEASMRNLCPLPCYEYFVFNGTYDELVGNVSLGVYDGAVGDVTITAERVTITDFTMPYTQSGVSMLLLAVDKPYRICWTFVKPLNGQLWLATMVFFLYTGFVVWMIELPRNQEYQGSSLRQCSTALYFVFSTLTFSHGHTIRSPLSKIIVVIWCFVVLVLVQSYTASLSSILTTKRLRPSVTDFETLRKSGDFVGYQDESFVRSFLINHTINENRLRNYTTKEQYAEALKKGSKNGGVSAIVDEIPYLTSFLSESQYKNDFRMLGCIYKTPGFGFAFRLDSALVHNLSTAILGLVGGDEGSQIEGKWFGPASPPMGANMVPNMDSAPLTLESFSGLFVITGSISTLMLLISIMRLIYAKCTEFRKVDVESVSYSGTCLLQNGIGGNPSPDQQPSHEAGNNNSGGVHMRGQNAEDAEPDPAQQNGMHAGIVPAGHIQIEMRNV</sequence>
<evidence type="ECO:0000256" key="13">
    <source>
        <dbReference type="SAM" id="MobiDB-lite"/>
    </source>
</evidence>
<keyword evidence="17" id="KW-1185">Reference proteome</keyword>
<keyword evidence="11" id="KW-1071">Ligand-gated ion channel</keyword>
<dbReference type="Gramene" id="AET7Gv20385900.5">
    <property type="protein sequence ID" value="AET7Gv20385900.5"/>
    <property type="gene ID" value="AET7Gv20385900"/>
</dbReference>
<dbReference type="SUPFAM" id="SSF53822">
    <property type="entry name" value="Periplasmic binding protein-like I"/>
    <property type="match status" value="1"/>
</dbReference>
<evidence type="ECO:0000256" key="9">
    <source>
        <dbReference type="ARBA" id="ARBA00023170"/>
    </source>
</evidence>
<keyword evidence="5" id="KW-0732">Signal</keyword>
<feature type="domain" description="Ionotropic glutamate receptor C-terminal" evidence="15">
    <location>
        <begin position="243"/>
        <end position="585"/>
    </location>
</feature>
<dbReference type="EnsemblPlants" id="AET7Gv20385900.5">
    <property type="protein sequence ID" value="AET7Gv20385900.5"/>
    <property type="gene ID" value="AET7Gv20385900"/>
</dbReference>
<feature type="transmembrane region" description="Helical" evidence="14">
    <location>
        <begin position="608"/>
        <end position="632"/>
    </location>
</feature>
<dbReference type="CDD" id="cd13686">
    <property type="entry name" value="GluR_Plant"/>
    <property type="match status" value="1"/>
</dbReference>
<dbReference type="InterPro" id="IPR015683">
    <property type="entry name" value="Ionotropic_Glu_rcpt"/>
</dbReference>
<keyword evidence="8 14" id="KW-0472">Membrane</keyword>
<dbReference type="STRING" id="200361.A0A453QZL9"/>
<dbReference type="Gene3D" id="1.10.287.70">
    <property type="match status" value="1"/>
</dbReference>
<reference evidence="16" key="5">
    <citation type="journal article" date="2021" name="G3 (Bethesda)">
        <title>Aegilops tauschii genome assembly Aet v5.0 features greater sequence contiguity and improved annotation.</title>
        <authorList>
            <person name="Wang L."/>
            <person name="Zhu T."/>
            <person name="Rodriguez J.C."/>
            <person name="Deal K.R."/>
            <person name="Dubcovsky J."/>
            <person name="McGuire P.E."/>
            <person name="Lux T."/>
            <person name="Spannagl M."/>
            <person name="Mayer K.F.X."/>
            <person name="Baldrich P."/>
            <person name="Meyers B.C."/>
            <person name="Huo N."/>
            <person name="Gu Y.Q."/>
            <person name="Zhou H."/>
            <person name="Devos K.M."/>
            <person name="Bennetzen J.L."/>
            <person name="Unver T."/>
            <person name="Budak H."/>
            <person name="Gulick P.J."/>
            <person name="Galiba G."/>
            <person name="Kalapos B."/>
            <person name="Nelson D.R."/>
            <person name="Li P."/>
            <person name="You F.M."/>
            <person name="Luo M.C."/>
            <person name="Dvorak J."/>
        </authorList>
    </citation>
    <scope>NUCLEOTIDE SEQUENCE [LARGE SCALE GENOMIC DNA]</scope>
    <source>
        <strain evidence="16">cv. AL8/78</strain>
    </source>
</reference>
<evidence type="ECO:0000256" key="2">
    <source>
        <dbReference type="ARBA" id="ARBA00008685"/>
    </source>
</evidence>
<dbReference type="FunFam" id="1.10.287.70:FF:000037">
    <property type="entry name" value="Glutamate receptor"/>
    <property type="match status" value="1"/>
</dbReference>
<proteinExistence type="inferred from homology"/>
<feature type="transmembrane region" description="Helical" evidence="14">
    <location>
        <begin position="363"/>
        <end position="381"/>
    </location>
</feature>
<dbReference type="SMART" id="SM00079">
    <property type="entry name" value="PBPe"/>
    <property type="match status" value="1"/>
</dbReference>
<reference evidence="16" key="3">
    <citation type="journal article" date="2017" name="Nature">
        <title>Genome sequence of the progenitor of the wheat D genome Aegilops tauschii.</title>
        <authorList>
            <person name="Luo M.C."/>
            <person name="Gu Y.Q."/>
            <person name="Puiu D."/>
            <person name="Wang H."/>
            <person name="Twardziok S.O."/>
            <person name="Deal K.R."/>
            <person name="Huo N."/>
            <person name="Zhu T."/>
            <person name="Wang L."/>
            <person name="Wang Y."/>
            <person name="McGuire P.E."/>
            <person name="Liu S."/>
            <person name="Long H."/>
            <person name="Ramasamy R.K."/>
            <person name="Rodriguez J.C."/>
            <person name="Van S.L."/>
            <person name="Yuan L."/>
            <person name="Wang Z."/>
            <person name="Xia Z."/>
            <person name="Xiao L."/>
            <person name="Anderson O.D."/>
            <person name="Ouyang S."/>
            <person name="Liang Y."/>
            <person name="Zimin A.V."/>
            <person name="Pertea G."/>
            <person name="Qi P."/>
            <person name="Bennetzen J.L."/>
            <person name="Dai X."/>
            <person name="Dawson M.W."/>
            <person name="Muller H.G."/>
            <person name="Kugler K."/>
            <person name="Rivarola-Duarte L."/>
            <person name="Spannagl M."/>
            <person name="Mayer K.F.X."/>
            <person name="Lu F.H."/>
            <person name="Bevan M.W."/>
            <person name="Leroy P."/>
            <person name="Li P."/>
            <person name="You F.M."/>
            <person name="Sun Q."/>
            <person name="Liu Z."/>
            <person name="Lyons E."/>
            <person name="Wicker T."/>
            <person name="Salzberg S.L."/>
            <person name="Devos K.M."/>
            <person name="Dvorak J."/>
        </authorList>
    </citation>
    <scope>NUCLEOTIDE SEQUENCE [LARGE SCALE GENOMIC DNA]</scope>
    <source>
        <strain evidence="16">cv. AL8/78</strain>
    </source>
</reference>
<dbReference type="InterPro" id="IPR028082">
    <property type="entry name" value="Peripla_BP_I"/>
</dbReference>
<organism evidence="16 17">
    <name type="scientific">Aegilops tauschii subsp. strangulata</name>
    <name type="common">Goatgrass</name>
    <dbReference type="NCBI Taxonomy" id="200361"/>
    <lineage>
        <taxon>Eukaryota</taxon>
        <taxon>Viridiplantae</taxon>
        <taxon>Streptophyta</taxon>
        <taxon>Embryophyta</taxon>
        <taxon>Tracheophyta</taxon>
        <taxon>Spermatophyta</taxon>
        <taxon>Magnoliopsida</taxon>
        <taxon>Liliopsida</taxon>
        <taxon>Poales</taxon>
        <taxon>Poaceae</taxon>
        <taxon>BOP clade</taxon>
        <taxon>Pooideae</taxon>
        <taxon>Triticodae</taxon>
        <taxon>Triticeae</taxon>
        <taxon>Triticinae</taxon>
        <taxon>Aegilops</taxon>
    </lineage>
</organism>
<evidence type="ECO:0000313" key="16">
    <source>
        <dbReference type="EnsemblPlants" id="AET7Gv20385900.5"/>
    </source>
</evidence>
<dbReference type="AlphaFoldDB" id="A0A453QZL9"/>
<comment type="subcellular location">
    <subcellularLocation>
        <location evidence="1">Membrane</location>
        <topology evidence="1">Multi-pass membrane protein</topology>
    </subcellularLocation>
</comment>
<dbReference type="Gene3D" id="3.40.190.10">
    <property type="entry name" value="Periplasmic binding protein-like II"/>
    <property type="match status" value="1"/>
</dbReference>